<feature type="region of interest" description="Disordered" evidence="1">
    <location>
        <begin position="86"/>
        <end position="107"/>
    </location>
</feature>
<dbReference type="KEGG" id="vg:63911468"/>
<evidence type="ECO:0000256" key="1">
    <source>
        <dbReference type="SAM" id="MobiDB-lite"/>
    </source>
</evidence>
<protein>
    <submittedName>
        <fullName evidence="2">Virion protein</fullName>
    </submittedName>
</protein>
<sequence length="183" mass="19977">MADLAGLPWFQLTGHYRGVVPDTLDVGMSPDAFRPWGEVVLTPLVADTAGRLDPGVPELRLTDYTPPMTVLLTRAVARIETGVLRLPRDNAPAGETDPPTQGDIDEQRNSEGVPLLANSAALQLPEGSRLVWRVEFGPITILGNTYRYTGFHFEAPTITDHEAPEWEPPIVDLTTVARFTPAP</sequence>
<evidence type="ECO:0000313" key="2">
    <source>
        <dbReference type="EMBL" id="QEA10800.1"/>
    </source>
</evidence>
<dbReference type="Proteomes" id="UP000501191">
    <property type="component" value="Segment"/>
</dbReference>
<evidence type="ECO:0000313" key="3">
    <source>
        <dbReference type="Proteomes" id="UP000501191"/>
    </source>
</evidence>
<proteinExistence type="predicted"/>
<accession>A0A6M2YSW3</accession>
<reference evidence="2 3" key="1">
    <citation type="journal article" date="2020" name="PLoS ONE">
        <title>Weirdo19ES is a novel singleton mycobacteriophage that selects for glycolipid deficient phage-resistant M. smegmatis mutants.</title>
        <authorList>
            <person name="Suarez C.A."/>
            <person name="Franceschelli J.J."/>
            <person name="Tasselli S.E."/>
            <person name="Morbidoni H.R."/>
        </authorList>
    </citation>
    <scope>NUCLEOTIDE SEQUENCE [LARGE SCALE GENOMIC DNA]</scope>
</reference>
<name>A0A6M2YSW3_9CAUD</name>
<keyword evidence="3" id="KW-1185">Reference proteome</keyword>
<dbReference type="GeneID" id="63911468"/>
<dbReference type="EMBL" id="MN103533">
    <property type="protein sequence ID" value="QEA10800.1"/>
    <property type="molecule type" value="Genomic_DNA"/>
</dbReference>
<organism evidence="2 3">
    <name type="scientific">Mycobacterium phage Weirdo19</name>
    <dbReference type="NCBI Taxonomy" id="2601610"/>
    <lineage>
        <taxon>Viruses</taxon>
        <taxon>Duplodnaviria</taxon>
        <taxon>Heunggongvirae</taxon>
        <taxon>Uroviricota</taxon>
        <taxon>Caudoviricetes</taxon>
        <taxon>Rosariovirus</taxon>
        <taxon>Rosariovirus Weirdo19ES</taxon>
    </lineage>
</organism>
<dbReference type="RefSeq" id="YP_010050733.1">
    <property type="nucleotide sequence ID" value="NC_054433.1"/>
</dbReference>